<evidence type="ECO:0000313" key="3">
    <source>
        <dbReference type="Proteomes" id="UP001165584"/>
    </source>
</evidence>
<dbReference type="EMBL" id="JANLCM010000001">
    <property type="protein sequence ID" value="MCS5717734.1"/>
    <property type="molecule type" value="Genomic_DNA"/>
</dbReference>
<dbReference type="Proteomes" id="UP001165584">
    <property type="component" value="Unassembled WGS sequence"/>
</dbReference>
<gene>
    <name evidence="2" type="ORF">N1027_06250</name>
</gene>
<accession>A0ABT2GNE3</accession>
<keyword evidence="3" id="KW-1185">Reference proteome</keyword>
<dbReference type="RefSeq" id="WP_259506238.1">
    <property type="nucleotide sequence ID" value="NZ_JANLCM010000001.1"/>
</dbReference>
<dbReference type="Gene3D" id="1.10.3300.10">
    <property type="entry name" value="Jann2411-like domain"/>
    <property type="match status" value="1"/>
</dbReference>
<evidence type="ECO:0000313" key="2">
    <source>
        <dbReference type="EMBL" id="MCS5717734.1"/>
    </source>
</evidence>
<name>A0ABT2GNE3_9MICO</name>
<comment type="caution">
    <text evidence="2">The sequence shown here is derived from an EMBL/GenBank/DDBJ whole genome shotgun (WGS) entry which is preliminary data.</text>
</comment>
<dbReference type="InterPro" id="IPR021005">
    <property type="entry name" value="Znf_CGNR"/>
</dbReference>
<sequence>MSALTSERYGLAAAPGGLSLLQDLLNTVGRRGRPDLFNDPQTEREWYQHAVASWMNDNPGLLAAAPPFLESDVPALRILRDTLRVALMHRDDPERASEWRLDGTGKLHMDGGGKVTLSPAASRSARLWMIDAVLLESFRAQVLGTWPRLKLCANQWCLMAFYDRSKNSSGVWHDVKTCGNEHNLRVSRARRSAARKIERAGAVH</sequence>
<dbReference type="PANTHER" id="PTHR35525:SF3">
    <property type="entry name" value="BLL6575 PROTEIN"/>
    <property type="match status" value="1"/>
</dbReference>
<dbReference type="InterPro" id="IPR010852">
    <property type="entry name" value="ABATE"/>
</dbReference>
<dbReference type="SUPFAM" id="SSF160904">
    <property type="entry name" value="Jann2411-like"/>
    <property type="match status" value="1"/>
</dbReference>
<dbReference type="InterPro" id="IPR023286">
    <property type="entry name" value="ABATE_dom_sf"/>
</dbReference>
<feature type="domain" description="Zinc finger CGNR" evidence="1">
    <location>
        <begin position="148"/>
        <end position="191"/>
    </location>
</feature>
<organism evidence="2 3">
    <name type="scientific">Herbiconiux aconitum</name>
    <dbReference type="NCBI Taxonomy" id="2970913"/>
    <lineage>
        <taxon>Bacteria</taxon>
        <taxon>Bacillati</taxon>
        <taxon>Actinomycetota</taxon>
        <taxon>Actinomycetes</taxon>
        <taxon>Micrococcales</taxon>
        <taxon>Microbacteriaceae</taxon>
        <taxon>Herbiconiux</taxon>
    </lineage>
</organism>
<dbReference type="PANTHER" id="PTHR35525">
    <property type="entry name" value="BLL6575 PROTEIN"/>
    <property type="match status" value="1"/>
</dbReference>
<reference evidence="2" key="1">
    <citation type="submission" date="2022-08" db="EMBL/GenBank/DDBJ databases">
        <authorList>
            <person name="Deng Y."/>
            <person name="Han X.-F."/>
            <person name="Zhang Y.-Q."/>
        </authorList>
    </citation>
    <scope>NUCLEOTIDE SEQUENCE</scope>
    <source>
        <strain evidence="2">CPCC 205763</strain>
    </source>
</reference>
<evidence type="ECO:0000259" key="1">
    <source>
        <dbReference type="Pfam" id="PF11706"/>
    </source>
</evidence>
<protein>
    <submittedName>
        <fullName evidence="2">CGNR zinc finger domain-containing protein</fullName>
    </submittedName>
</protein>
<dbReference type="Pfam" id="PF11706">
    <property type="entry name" value="zf-CGNR"/>
    <property type="match status" value="1"/>
</dbReference>
<proteinExistence type="predicted"/>